<evidence type="ECO:0000256" key="3">
    <source>
        <dbReference type="ARBA" id="ARBA00022691"/>
    </source>
</evidence>
<keyword evidence="6" id="KW-1185">Reference proteome</keyword>
<dbReference type="Proteomes" id="UP000293360">
    <property type="component" value="Unassembled WGS sequence"/>
</dbReference>
<dbReference type="Gene3D" id="3.40.50.150">
    <property type="entry name" value="Vaccinia Virus protein VP39"/>
    <property type="match status" value="1"/>
</dbReference>
<reference evidence="5 6" key="1">
    <citation type="submission" date="2018-06" db="EMBL/GenBank/DDBJ databases">
        <title>Complete Genomes of Monosporascus.</title>
        <authorList>
            <person name="Robinson A.J."/>
            <person name="Natvig D.O."/>
        </authorList>
    </citation>
    <scope>NUCLEOTIDE SEQUENCE [LARGE SCALE GENOMIC DNA]</scope>
    <source>
        <strain evidence="5 6">CBS 110550</strain>
    </source>
</reference>
<evidence type="ECO:0000259" key="4">
    <source>
        <dbReference type="Pfam" id="PF00891"/>
    </source>
</evidence>
<evidence type="ECO:0000313" key="6">
    <source>
        <dbReference type="Proteomes" id="UP000293360"/>
    </source>
</evidence>
<keyword evidence="3" id="KW-0949">S-adenosyl-L-methionine</keyword>
<protein>
    <recommendedName>
        <fullName evidence="4">O-methyltransferase C-terminal domain-containing protein</fullName>
    </recommendedName>
</protein>
<evidence type="ECO:0000313" key="5">
    <source>
        <dbReference type="EMBL" id="RYP00582.1"/>
    </source>
</evidence>
<evidence type="ECO:0000256" key="2">
    <source>
        <dbReference type="ARBA" id="ARBA00022679"/>
    </source>
</evidence>
<accession>A0A4Q4T721</accession>
<dbReference type="GO" id="GO:0008171">
    <property type="term" value="F:O-methyltransferase activity"/>
    <property type="evidence" value="ECO:0007669"/>
    <property type="project" value="InterPro"/>
</dbReference>
<organism evidence="5 6">
    <name type="scientific">Monosporascus ibericus</name>
    <dbReference type="NCBI Taxonomy" id="155417"/>
    <lineage>
        <taxon>Eukaryota</taxon>
        <taxon>Fungi</taxon>
        <taxon>Dikarya</taxon>
        <taxon>Ascomycota</taxon>
        <taxon>Pezizomycotina</taxon>
        <taxon>Sordariomycetes</taxon>
        <taxon>Xylariomycetidae</taxon>
        <taxon>Xylariales</taxon>
        <taxon>Xylariales incertae sedis</taxon>
        <taxon>Monosporascus</taxon>
    </lineage>
</organism>
<dbReference type="InterPro" id="IPR029063">
    <property type="entry name" value="SAM-dependent_MTases_sf"/>
</dbReference>
<keyword evidence="2" id="KW-0808">Transferase</keyword>
<dbReference type="AlphaFoldDB" id="A0A4Q4T721"/>
<dbReference type="InterPro" id="IPR001077">
    <property type="entry name" value="COMT_C"/>
</dbReference>
<dbReference type="InterPro" id="IPR016461">
    <property type="entry name" value="COMT-like"/>
</dbReference>
<feature type="domain" description="O-methyltransferase C-terminal" evidence="4">
    <location>
        <begin position="16"/>
        <end position="97"/>
    </location>
</feature>
<dbReference type="Pfam" id="PF00891">
    <property type="entry name" value="Methyltransf_2"/>
    <property type="match status" value="1"/>
</dbReference>
<dbReference type="PANTHER" id="PTHR43712:SF2">
    <property type="entry name" value="O-METHYLTRANSFERASE CICE"/>
    <property type="match status" value="1"/>
</dbReference>
<gene>
    <name evidence="5" type="ORF">DL764_006456</name>
</gene>
<dbReference type="PANTHER" id="PTHR43712">
    <property type="entry name" value="PUTATIVE (AFU_ORTHOLOGUE AFUA_4G14580)-RELATED"/>
    <property type="match status" value="1"/>
</dbReference>
<sequence>MRRSSSRTTAYRGLKGAKFYFMRGVPHNYPPYRVRKLFENIKVAMAPDSVLLVDETVLPATGVGFIAASIDLTMLGAFASMERTEVEWRELVESAGLELVRTYTYNALDNEYVMDICLPSSA</sequence>
<comment type="caution">
    <text evidence="5">The sequence shown here is derived from an EMBL/GenBank/DDBJ whole genome shotgun (WGS) entry which is preliminary data.</text>
</comment>
<dbReference type="SUPFAM" id="SSF53335">
    <property type="entry name" value="S-adenosyl-L-methionine-dependent methyltransferases"/>
    <property type="match status" value="1"/>
</dbReference>
<dbReference type="OrthoDB" id="2410195at2759"/>
<dbReference type="PROSITE" id="PS51683">
    <property type="entry name" value="SAM_OMT_II"/>
    <property type="match status" value="1"/>
</dbReference>
<dbReference type="GO" id="GO:0032259">
    <property type="term" value="P:methylation"/>
    <property type="evidence" value="ECO:0007669"/>
    <property type="project" value="UniProtKB-KW"/>
</dbReference>
<dbReference type="EMBL" id="QJNU01000381">
    <property type="protein sequence ID" value="RYP00582.1"/>
    <property type="molecule type" value="Genomic_DNA"/>
</dbReference>
<proteinExistence type="predicted"/>
<keyword evidence="1" id="KW-0489">Methyltransferase</keyword>
<name>A0A4Q4T721_9PEZI</name>
<evidence type="ECO:0000256" key="1">
    <source>
        <dbReference type="ARBA" id="ARBA00022603"/>
    </source>
</evidence>